<evidence type="ECO:0000313" key="1">
    <source>
        <dbReference type="EMBL" id="PZR11391.1"/>
    </source>
</evidence>
<dbReference type="EMBL" id="QFQP01000014">
    <property type="protein sequence ID" value="PZR11391.1"/>
    <property type="molecule type" value="Genomic_DNA"/>
</dbReference>
<comment type="caution">
    <text evidence="1">The sequence shown here is derived from an EMBL/GenBank/DDBJ whole genome shotgun (WGS) entry which is preliminary data.</text>
</comment>
<accession>A0A2W5VLT6</accession>
<proteinExistence type="predicted"/>
<evidence type="ECO:0000313" key="2">
    <source>
        <dbReference type="Proteomes" id="UP000249061"/>
    </source>
</evidence>
<dbReference type="AlphaFoldDB" id="A0A2W5VLT6"/>
<sequence length="262" mass="28813">MGDVARLHDALRTFHAQGTFSEEDYGALRRVVAGVGRVEAELLDGFVGLFFERHVLDDERRSELLALTHAELERAVRHRFKQVVAGGHDSHQAWHALSAHVRDAVAVAVGPGSGAWPATITTKQGFSAIAVEQAVAAVWSELGRCPTAREATQELFTRYVTASMPAESSQSGVREFPAAIVARLDAQRLARGIVSVLNDDERDLMRSQLDGQSVDAWAQGRGVSRATAYRMLARIKSLCRVEFDQRSNVTQLEVLDVLRDQL</sequence>
<protein>
    <submittedName>
        <fullName evidence="1">Uncharacterized protein</fullName>
    </submittedName>
</protein>
<gene>
    <name evidence="1" type="ORF">DI536_17330</name>
</gene>
<organism evidence="1 2">
    <name type="scientific">Archangium gephyra</name>
    <dbReference type="NCBI Taxonomy" id="48"/>
    <lineage>
        <taxon>Bacteria</taxon>
        <taxon>Pseudomonadati</taxon>
        <taxon>Myxococcota</taxon>
        <taxon>Myxococcia</taxon>
        <taxon>Myxococcales</taxon>
        <taxon>Cystobacterineae</taxon>
        <taxon>Archangiaceae</taxon>
        <taxon>Archangium</taxon>
    </lineage>
</organism>
<name>A0A2W5VLT6_9BACT</name>
<reference evidence="1 2" key="1">
    <citation type="submission" date="2017-08" db="EMBL/GenBank/DDBJ databases">
        <title>Infants hospitalized years apart are colonized by the same room-sourced microbial strains.</title>
        <authorList>
            <person name="Brooks B."/>
            <person name="Olm M.R."/>
            <person name="Firek B.A."/>
            <person name="Baker R."/>
            <person name="Thomas B.C."/>
            <person name="Morowitz M.J."/>
            <person name="Banfield J.F."/>
        </authorList>
    </citation>
    <scope>NUCLEOTIDE SEQUENCE [LARGE SCALE GENOMIC DNA]</scope>
    <source>
        <strain evidence="1">S2_003_000_R2_14</strain>
    </source>
</reference>
<dbReference type="Proteomes" id="UP000249061">
    <property type="component" value="Unassembled WGS sequence"/>
</dbReference>